<accession>A0A445KYH6</accession>
<keyword evidence="3" id="KW-1185">Reference proteome</keyword>
<dbReference type="EMBL" id="QZWG01000004">
    <property type="protein sequence ID" value="RZC15975.1"/>
    <property type="molecule type" value="Genomic_DNA"/>
</dbReference>
<keyword evidence="1" id="KW-0812">Transmembrane</keyword>
<reference evidence="2 3" key="1">
    <citation type="submission" date="2018-09" db="EMBL/GenBank/DDBJ databases">
        <title>A high-quality reference genome of wild soybean provides a powerful tool to mine soybean genomes.</title>
        <authorList>
            <person name="Xie M."/>
            <person name="Chung C.Y.L."/>
            <person name="Li M.-W."/>
            <person name="Wong F.-L."/>
            <person name="Chan T.-F."/>
            <person name="Lam H.-M."/>
        </authorList>
    </citation>
    <scope>NUCLEOTIDE SEQUENCE [LARGE SCALE GENOMIC DNA]</scope>
    <source>
        <strain evidence="3">cv. W05</strain>
        <tissue evidence="2">Hypocotyl of etiolated seedlings</tissue>
    </source>
</reference>
<organism evidence="2 3">
    <name type="scientific">Glycine soja</name>
    <name type="common">Wild soybean</name>
    <dbReference type="NCBI Taxonomy" id="3848"/>
    <lineage>
        <taxon>Eukaryota</taxon>
        <taxon>Viridiplantae</taxon>
        <taxon>Streptophyta</taxon>
        <taxon>Embryophyta</taxon>
        <taxon>Tracheophyta</taxon>
        <taxon>Spermatophyta</taxon>
        <taxon>Magnoliopsida</taxon>
        <taxon>eudicotyledons</taxon>
        <taxon>Gunneridae</taxon>
        <taxon>Pentapetalae</taxon>
        <taxon>rosids</taxon>
        <taxon>fabids</taxon>
        <taxon>Fabales</taxon>
        <taxon>Fabaceae</taxon>
        <taxon>Papilionoideae</taxon>
        <taxon>50 kb inversion clade</taxon>
        <taxon>NPAAA clade</taxon>
        <taxon>indigoferoid/millettioid clade</taxon>
        <taxon>Phaseoleae</taxon>
        <taxon>Glycine</taxon>
        <taxon>Glycine subgen. Soja</taxon>
    </lineage>
</organism>
<keyword evidence="1" id="KW-1133">Transmembrane helix</keyword>
<name>A0A445KYH6_GLYSO</name>
<keyword evidence="1" id="KW-0472">Membrane</keyword>
<feature type="transmembrane region" description="Helical" evidence="1">
    <location>
        <begin position="16"/>
        <end position="35"/>
    </location>
</feature>
<gene>
    <name evidence="2" type="ORF">D0Y65_009311</name>
</gene>
<proteinExistence type="predicted"/>
<dbReference type="AlphaFoldDB" id="A0A445KYH6"/>
<evidence type="ECO:0000313" key="3">
    <source>
        <dbReference type="Proteomes" id="UP000289340"/>
    </source>
</evidence>
<dbReference type="Proteomes" id="UP000289340">
    <property type="component" value="Chromosome 4"/>
</dbReference>
<comment type="caution">
    <text evidence="2">The sequence shown here is derived from an EMBL/GenBank/DDBJ whole genome shotgun (WGS) entry which is preliminary data.</text>
</comment>
<protein>
    <submittedName>
        <fullName evidence="2">Uncharacterized protein</fullName>
    </submittedName>
</protein>
<evidence type="ECO:0000313" key="2">
    <source>
        <dbReference type="EMBL" id="RZC15975.1"/>
    </source>
</evidence>
<evidence type="ECO:0000256" key="1">
    <source>
        <dbReference type="SAM" id="Phobius"/>
    </source>
</evidence>
<sequence>MHLLHLELALMDHEKFIDLLNLLFFSTPLAYNINLSNRRKINKKIKQLHDCDQLNKLTRIQQITQNKNETNRATDFFNLPYQKTYNK</sequence>